<reference evidence="2 3" key="1">
    <citation type="journal article" date="2016" name="Mol. Biol. Evol.">
        <title>Comparative Genomics of Early-Diverging Mushroom-Forming Fungi Provides Insights into the Origins of Lignocellulose Decay Capabilities.</title>
        <authorList>
            <person name="Nagy L.G."/>
            <person name="Riley R."/>
            <person name="Tritt A."/>
            <person name="Adam C."/>
            <person name="Daum C."/>
            <person name="Floudas D."/>
            <person name="Sun H."/>
            <person name="Yadav J.S."/>
            <person name="Pangilinan J."/>
            <person name="Larsson K.H."/>
            <person name="Matsuura K."/>
            <person name="Barry K."/>
            <person name="Labutti K."/>
            <person name="Kuo R."/>
            <person name="Ohm R.A."/>
            <person name="Bhattacharya S.S."/>
            <person name="Shirouzu T."/>
            <person name="Yoshinaga Y."/>
            <person name="Martin F.M."/>
            <person name="Grigoriev I.V."/>
            <person name="Hibbett D.S."/>
        </authorList>
    </citation>
    <scope>NUCLEOTIDE SEQUENCE [LARGE SCALE GENOMIC DNA]</scope>
    <source>
        <strain evidence="2 3">HHB12029</strain>
    </source>
</reference>
<feature type="region of interest" description="Disordered" evidence="1">
    <location>
        <begin position="52"/>
        <end position="280"/>
    </location>
</feature>
<proteinExistence type="predicted"/>
<feature type="compositionally biased region" description="Polar residues" evidence="1">
    <location>
        <begin position="187"/>
        <end position="199"/>
    </location>
</feature>
<evidence type="ECO:0000313" key="2">
    <source>
        <dbReference type="EMBL" id="KZV93512.1"/>
    </source>
</evidence>
<evidence type="ECO:0000313" key="3">
    <source>
        <dbReference type="Proteomes" id="UP000077266"/>
    </source>
</evidence>
<feature type="region of interest" description="Disordered" evidence="1">
    <location>
        <begin position="354"/>
        <end position="381"/>
    </location>
</feature>
<keyword evidence="3" id="KW-1185">Reference proteome</keyword>
<dbReference type="Proteomes" id="UP000077266">
    <property type="component" value="Unassembled WGS sequence"/>
</dbReference>
<protein>
    <submittedName>
        <fullName evidence="2">Uncharacterized protein</fullName>
    </submittedName>
</protein>
<dbReference type="EMBL" id="KV425989">
    <property type="protein sequence ID" value="KZV93512.1"/>
    <property type="molecule type" value="Genomic_DNA"/>
</dbReference>
<organism evidence="2 3">
    <name type="scientific">Exidia glandulosa HHB12029</name>
    <dbReference type="NCBI Taxonomy" id="1314781"/>
    <lineage>
        <taxon>Eukaryota</taxon>
        <taxon>Fungi</taxon>
        <taxon>Dikarya</taxon>
        <taxon>Basidiomycota</taxon>
        <taxon>Agaricomycotina</taxon>
        <taxon>Agaricomycetes</taxon>
        <taxon>Auriculariales</taxon>
        <taxon>Exidiaceae</taxon>
        <taxon>Exidia</taxon>
    </lineage>
</organism>
<dbReference type="OrthoDB" id="10594720at2759"/>
<sequence length="470" mass="50833">MRSSLPIAARFAKANRESWIQRFGSMEGTKGPIVPSSKPTLSFIHDLPGIAEMPPPVPPLPPLARKASPGDKVVTPERDLSPVLRARSPSPPSELPYTRARPPLRVMSPAPDEDIPPTLPTPAATRILYPSRKPAPTVPLPVLPTPEAAQPNMSTASPVKPPRHVPPPLRSMSASPSTRNVGLPQLPRSTPVIQVSRKTPSPPPAVNLQPTKPLRVGLPTSPLPLGRFATVPKSGRSTPMQEPARIEEPFLARRPSLDRVGGRTTPVMASGRTTPSYSPERLNVKPQLQRLNVPATGAGMVTASAPTSPMQADKDQPRVFIPAPSAASGLRRTPSLPPAPRVQVPQVVTGAKRGREHPFPLRPLQSRQRPAPSAYNGSVTDDEDDAKLARVGFYLNKTSMSATDLSSSSLRPPVIDPRISEARSSMYSQNSADDRDTFNNIMTEDQHDARRGRLIDNVERIILKDARVMI</sequence>
<name>A0A165IK29_EXIGL</name>
<gene>
    <name evidence="2" type="ORF">EXIGLDRAFT_43465</name>
</gene>
<dbReference type="InParanoid" id="A0A165IK29"/>
<dbReference type="AlphaFoldDB" id="A0A165IK29"/>
<evidence type="ECO:0000256" key="1">
    <source>
        <dbReference type="SAM" id="MobiDB-lite"/>
    </source>
</evidence>
<accession>A0A165IK29</accession>
<feature type="compositionally biased region" description="Basic and acidic residues" evidence="1">
    <location>
        <begin position="244"/>
        <end position="261"/>
    </location>
</feature>
<feature type="compositionally biased region" description="Pro residues" evidence="1">
    <location>
        <begin position="53"/>
        <end position="62"/>
    </location>
</feature>
<dbReference type="STRING" id="1314781.A0A165IK29"/>